<comment type="caution">
    <text evidence="1">The sequence shown here is derived from an EMBL/GenBank/DDBJ whole genome shotgun (WGS) entry which is preliminary data.</text>
</comment>
<organism evidence="1 2">
    <name type="scientific">Symbiodinium natans</name>
    <dbReference type="NCBI Taxonomy" id="878477"/>
    <lineage>
        <taxon>Eukaryota</taxon>
        <taxon>Sar</taxon>
        <taxon>Alveolata</taxon>
        <taxon>Dinophyceae</taxon>
        <taxon>Suessiales</taxon>
        <taxon>Symbiodiniaceae</taxon>
        <taxon>Symbiodinium</taxon>
    </lineage>
</organism>
<dbReference type="EMBL" id="CAJNDS010002377">
    <property type="protein sequence ID" value="CAE7455098.1"/>
    <property type="molecule type" value="Genomic_DNA"/>
</dbReference>
<sequence>MPGQVYGQLDAEEKIAQILDALSECTWDHHQGKYPEEIIDPKRQLHYKIFPKASLKPSFAASPKSKTLQQLRICCKCLGFWGTQGKPRYGGLHIIRAPTGGVQIQALQHSSCPAGPEPFHDNPRCYGLKDFWTLVSGTC</sequence>
<evidence type="ECO:0000313" key="2">
    <source>
        <dbReference type="Proteomes" id="UP000604046"/>
    </source>
</evidence>
<dbReference type="Proteomes" id="UP000604046">
    <property type="component" value="Unassembled WGS sequence"/>
</dbReference>
<evidence type="ECO:0000313" key="1">
    <source>
        <dbReference type="EMBL" id="CAE7455098.1"/>
    </source>
</evidence>
<gene>
    <name evidence="1" type="ORF">SNAT2548_LOCUS25029</name>
</gene>
<reference evidence="1" key="1">
    <citation type="submission" date="2021-02" db="EMBL/GenBank/DDBJ databases">
        <authorList>
            <person name="Dougan E. K."/>
            <person name="Rhodes N."/>
            <person name="Thang M."/>
            <person name="Chan C."/>
        </authorList>
    </citation>
    <scope>NUCLEOTIDE SEQUENCE</scope>
</reference>
<protein>
    <submittedName>
        <fullName evidence="1">Uncharacterized protein</fullName>
    </submittedName>
</protein>
<dbReference type="AlphaFoldDB" id="A0A812RT48"/>
<keyword evidence="2" id="KW-1185">Reference proteome</keyword>
<accession>A0A812RT48</accession>
<proteinExistence type="predicted"/>
<name>A0A812RT48_9DINO</name>